<feature type="region of interest" description="Disordered" evidence="5">
    <location>
        <begin position="990"/>
        <end position="1011"/>
    </location>
</feature>
<keyword evidence="7" id="KW-1185">Reference proteome</keyword>
<feature type="compositionally biased region" description="Low complexity" evidence="5">
    <location>
        <begin position="715"/>
        <end position="724"/>
    </location>
</feature>
<feature type="region of interest" description="Disordered" evidence="5">
    <location>
        <begin position="571"/>
        <end position="736"/>
    </location>
</feature>
<evidence type="ECO:0000313" key="7">
    <source>
        <dbReference type="Proteomes" id="UP000245942"/>
    </source>
</evidence>
<feature type="compositionally biased region" description="Low complexity" evidence="5">
    <location>
        <begin position="354"/>
        <end position="364"/>
    </location>
</feature>
<feature type="compositionally biased region" description="Polar residues" evidence="5">
    <location>
        <begin position="589"/>
        <end position="602"/>
    </location>
</feature>
<dbReference type="PANTHER" id="PTHR45093">
    <property type="entry name" value="TRANSCRIPTION ACTIVATOR MSS11"/>
    <property type="match status" value="1"/>
</dbReference>
<sequence length="1030" mass="106025">MSTPGLATGQGSGPSLQPPLHDPLASSNKVTGAGLPRKRGASATPDGIADKRNRPDDSRPGQGATDSGMGSPSNSRGDRLMNERLWGEEATKLDVYVWDYLTRRGFNGAAKTLVSEAQMNEPPDVPLKTPQGLLFEYWAIFWDVFAARSGRGTPDARAYLDFEEQRQTQRQSDSNRRGEAGEAAGVGVGSSTEIGRFPSMVMGNGSGTQTDGLAAPAALAVQQRAAMANTFNNGAAPGAAQPMGPAITIANLPQQQQQQILLQVARQRGIPIEEVRQYSPAMRQSLLNSAMQQSQQQNQQHLQGQPPQNAQTQQQSQQLQHGQPIIFAPGGPGSQPMRIAPGHPQYEQVFQSRLAQQKALQAQLGNRPPSRGPQVGGPPAALTAQGPNRVSMLPPGAIGSPAAALQPATPSAGPAQVGTPGAGGVQDAGRQQLAPQMQQQQQPVGGAFQGAGGPLQQPQQQQQQPSTPGGGTAPLGTARAELPPQAMLPEHLRNKPVLNAAQHSALISQLQQLHENIRQEGSKAQFAPNQMMAQQFFQNASSLQAKAQHLQEILKVQPLLQQAAASFAQQQAQARNAGSTPGGPGATANSGQMNPPSTTPLMQNGVLIPQQRTQLLSQQQQQQQGLSGRQDVPGMNGQLQVGQVGHQRPQTGDQQSQMGTQMSGGQQQQTPFQQGMAGGPHQGGGTGDYTSVEQPRSHAVQFTGNPFGRPGGMQGQPTGPQQFGMNRGLGNNEDQSHHAMQQYGTHGAAGLGRPALARSASNAMGAGPSTSSPSPRNPSVGNGLQGNNAKPPASANSPAAMIPSTPKQAAAEVKKKKEPNKANRKNSKAVKTPQLGHALVPSGNGGDASTPGGGGQGASAGGGSGGAPQTPSSNQPTPRVEHQQINKAQQPPPSRSGTGGGGNESGSGDINGSANHSMDSQQPSGLTSSASMTNFDAFAPSLDGLGVSGAGVGAGSTSNADASNQRGSTDAGLSNEDFSSLFASNEFFDFDAGGSSSGGGPNGGNGGTGNFDWDISSLSGMFGNEMAGGS</sequence>
<evidence type="ECO:0000256" key="3">
    <source>
        <dbReference type="ARBA" id="ARBA00023163"/>
    </source>
</evidence>
<feature type="compositionally biased region" description="Low complexity" evidence="5">
    <location>
        <begin position="787"/>
        <end position="800"/>
    </location>
</feature>
<gene>
    <name evidence="6" type="ORF">BCV69DRAFT_46651</name>
</gene>
<feature type="compositionally biased region" description="Low complexity" evidence="5">
    <location>
        <begin position="768"/>
        <end position="779"/>
    </location>
</feature>
<protein>
    <submittedName>
        <fullName evidence="6">Uncharacterized protein</fullName>
    </submittedName>
</protein>
<dbReference type="AlphaFoldDB" id="A0A316U2V4"/>
<organism evidence="6 7">
    <name type="scientific">Pseudomicrostroma glucosiphilum</name>
    <dbReference type="NCBI Taxonomy" id="1684307"/>
    <lineage>
        <taxon>Eukaryota</taxon>
        <taxon>Fungi</taxon>
        <taxon>Dikarya</taxon>
        <taxon>Basidiomycota</taxon>
        <taxon>Ustilaginomycotina</taxon>
        <taxon>Exobasidiomycetes</taxon>
        <taxon>Microstromatales</taxon>
        <taxon>Microstromatales incertae sedis</taxon>
        <taxon>Pseudomicrostroma</taxon>
    </lineage>
</organism>
<feature type="region of interest" description="Disordered" evidence="5">
    <location>
        <begin position="759"/>
        <end position="976"/>
    </location>
</feature>
<feature type="compositionally biased region" description="Polar residues" evidence="5">
    <location>
        <begin position="688"/>
        <end position="704"/>
    </location>
</feature>
<keyword evidence="4" id="KW-0539">Nucleus</keyword>
<evidence type="ECO:0000256" key="1">
    <source>
        <dbReference type="ARBA" id="ARBA00004123"/>
    </source>
</evidence>
<dbReference type="EMBL" id="KZ819332">
    <property type="protein sequence ID" value="PWN19178.1"/>
    <property type="molecule type" value="Genomic_DNA"/>
</dbReference>
<dbReference type="RefSeq" id="XP_025346338.1">
    <property type="nucleotide sequence ID" value="XM_025495303.1"/>
</dbReference>
<feature type="region of interest" description="Disordered" evidence="5">
    <location>
        <begin position="1"/>
        <end position="79"/>
    </location>
</feature>
<feature type="compositionally biased region" description="Gly residues" evidence="5">
    <location>
        <begin position="676"/>
        <end position="687"/>
    </location>
</feature>
<feature type="region of interest" description="Disordered" evidence="5">
    <location>
        <begin position="161"/>
        <end position="208"/>
    </location>
</feature>
<dbReference type="PROSITE" id="PS50896">
    <property type="entry name" value="LISH"/>
    <property type="match status" value="1"/>
</dbReference>
<feature type="compositionally biased region" description="Low complexity" evidence="5">
    <location>
        <begin position="650"/>
        <end position="675"/>
    </location>
</feature>
<name>A0A316U2V4_9BASI</name>
<comment type="subcellular location">
    <subcellularLocation>
        <location evidence="1">Nucleus</location>
    </subcellularLocation>
</comment>
<feature type="compositionally biased region" description="Polar residues" evidence="5">
    <location>
        <begin position="957"/>
        <end position="976"/>
    </location>
</feature>
<evidence type="ECO:0000313" key="6">
    <source>
        <dbReference type="EMBL" id="PWN19178.1"/>
    </source>
</evidence>
<feature type="compositionally biased region" description="Low complexity" evidence="5">
    <location>
        <begin position="428"/>
        <end position="446"/>
    </location>
</feature>
<feature type="region of interest" description="Disordered" evidence="5">
    <location>
        <begin position="288"/>
        <end position="341"/>
    </location>
</feature>
<feature type="compositionally biased region" description="Polar residues" evidence="5">
    <location>
        <begin position="914"/>
        <end position="934"/>
    </location>
</feature>
<feature type="region of interest" description="Disordered" evidence="5">
    <location>
        <begin position="354"/>
        <end position="478"/>
    </location>
</feature>
<feature type="compositionally biased region" description="Low complexity" evidence="5">
    <location>
        <begin position="454"/>
        <end position="467"/>
    </location>
</feature>
<feature type="compositionally biased region" description="Polar residues" evidence="5">
    <location>
        <begin position="64"/>
        <end position="75"/>
    </location>
</feature>
<proteinExistence type="predicted"/>
<evidence type="ECO:0000256" key="4">
    <source>
        <dbReference type="ARBA" id="ARBA00023242"/>
    </source>
</evidence>
<keyword evidence="3" id="KW-0804">Transcription</keyword>
<dbReference type="GeneID" id="37017037"/>
<keyword evidence="2" id="KW-0805">Transcription regulation</keyword>
<dbReference type="PANTHER" id="PTHR45093:SF2">
    <property type="entry name" value="LISH DOMAIN-CONTAINING PROTEIN"/>
    <property type="match status" value="1"/>
</dbReference>
<dbReference type="GO" id="GO:0005634">
    <property type="term" value="C:nucleus"/>
    <property type="evidence" value="ECO:0007669"/>
    <property type="project" value="UniProtKB-SubCell"/>
</dbReference>
<reference evidence="6 7" key="1">
    <citation type="journal article" date="2018" name="Mol. Biol. Evol.">
        <title>Broad Genomic Sampling Reveals a Smut Pathogenic Ancestry of the Fungal Clade Ustilaginomycotina.</title>
        <authorList>
            <person name="Kijpornyongpan T."/>
            <person name="Mondo S.J."/>
            <person name="Barry K."/>
            <person name="Sandor L."/>
            <person name="Lee J."/>
            <person name="Lipzen A."/>
            <person name="Pangilinan J."/>
            <person name="LaButti K."/>
            <person name="Hainaut M."/>
            <person name="Henrissat B."/>
            <person name="Grigoriev I.V."/>
            <person name="Spatafora J.W."/>
            <person name="Aime M.C."/>
        </authorList>
    </citation>
    <scope>NUCLEOTIDE SEQUENCE [LARGE SCALE GENOMIC DNA]</scope>
    <source>
        <strain evidence="6 7">MCA 4718</strain>
    </source>
</reference>
<feature type="compositionally biased region" description="Low complexity" evidence="5">
    <location>
        <begin position="610"/>
        <end position="630"/>
    </location>
</feature>
<feature type="compositionally biased region" description="Low complexity" evidence="5">
    <location>
        <begin position="288"/>
        <end position="324"/>
    </location>
</feature>
<feature type="compositionally biased region" description="Basic and acidic residues" evidence="5">
    <location>
        <begin position="48"/>
        <end position="59"/>
    </location>
</feature>
<dbReference type="OrthoDB" id="5600002at2759"/>
<evidence type="ECO:0000256" key="5">
    <source>
        <dbReference type="SAM" id="MobiDB-lite"/>
    </source>
</evidence>
<dbReference type="InterPro" id="IPR006594">
    <property type="entry name" value="LisH"/>
</dbReference>
<feature type="compositionally biased region" description="Gly residues" evidence="5">
    <location>
        <begin position="843"/>
        <end position="866"/>
    </location>
</feature>
<evidence type="ECO:0000256" key="2">
    <source>
        <dbReference type="ARBA" id="ARBA00023015"/>
    </source>
</evidence>
<feature type="compositionally biased region" description="Gly residues" evidence="5">
    <location>
        <begin position="995"/>
        <end position="1009"/>
    </location>
</feature>
<dbReference type="Pfam" id="PF08513">
    <property type="entry name" value="LisH"/>
    <property type="match status" value="1"/>
</dbReference>
<dbReference type="Proteomes" id="UP000245942">
    <property type="component" value="Unassembled WGS sequence"/>
</dbReference>
<feature type="compositionally biased region" description="Basic and acidic residues" evidence="5">
    <location>
        <begin position="161"/>
        <end position="180"/>
    </location>
</feature>
<accession>A0A316U2V4</accession>
<feature type="compositionally biased region" description="Basic and acidic residues" evidence="5">
    <location>
        <begin position="812"/>
        <end position="821"/>
    </location>
</feature>
<dbReference type="STRING" id="1684307.A0A316U2V4"/>